<organism evidence="2 3">
    <name type="scientific">Leekyejoonella antrihumi</name>
    <dbReference type="NCBI Taxonomy" id="1660198"/>
    <lineage>
        <taxon>Bacteria</taxon>
        <taxon>Bacillati</taxon>
        <taxon>Actinomycetota</taxon>
        <taxon>Actinomycetes</taxon>
        <taxon>Micrococcales</taxon>
        <taxon>Dermacoccaceae</taxon>
        <taxon>Leekyejoonella</taxon>
    </lineage>
</organism>
<feature type="region of interest" description="Disordered" evidence="1">
    <location>
        <begin position="1"/>
        <end position="26"/>
    </location>
</feature>
<protein>
    <submittedName>
        <fullName evidence="2">Uncharacterized protein</fullName>
    </submittedName>
</protein>
<proteinExistence type="predicted"/>
<evidence type="ECO:0000313" key="3">
    <source>
        <dbReference type="Proteomes" id="UP000320244"/>
    </source>
</evidence>
<feature type="region of interest" description="Disordered" evidence="1">
    <location>
        <begin position="54"/>
        <end position="76"/>
    </location>
</feature>
<gene>
    <name evidence="2" type="ORF">FGL98_17350</name>
</gene>
<comment type="caution">
    <text evidence="2">The sequence shown here is derived from an EMBL/GenBank/DDBJ whole genome shotgun (WGS) entry which is preliminary data.</text>
</comment>
<evidence type="ECO:0000313" key="2">
    <source>
        <dbReference type="EMBL" id="TWP34480.1"/>
    </source>
</evidence>
<dbReference type="EMBL" id="VCQV01000027">
    <property type="protein sequence ID" value="TWP34480.1"/>
    <property type="molecule type" value="Genomic_DNA"/>
</dbReference>
<dbReference type="AlphaFoldDB" id="A0A563DW23"/>
<name>A0A563DW23_9MICO</name>
<dbReference type="RefSeq" id="WP_146318773.1">
    <property type="nucleotide sequence ID" value="NZ_VCQV01000027.1"/>
</dbReference>
<reference evidence="2 3" key="1">
    <citation type="submission" date="2019-05" db="EMBL/GenBank/DDBJ databases">
        <authorList>
            <person name="Lee S.D."/>
        </authorList>
    </citation>
    <scope>NUCLEOTIDE SEQUENCE [LARGE SCALE GENOMIC DNA]</scope>
    <source>
        <strain evidence="2 3">C5-26</strain>
    </source>
</reference>
<evidence type="ECO:0000256" key="1">
    <source>
        <dbReference type="SAM" id="MobiDB-lite"/>
    </source>
</evidence>
<dbReference type="Proteomes" id="UP000320244">
    <property type="component" value="Unassembled WGS sequence"/>
</dbReference>
<accession>A0A563DW23</accession>
<sequence length="76" mass="8632">MSADEFEAWRSEQQEDELEIREDRQQQRIGTCEDAVAARSDIVGTTEAQWVLDEGWPTGADAPNHDLGARWTGRSR</sequence>
<keyword evidence="3" id="KW-1185">Reference proteome</keyword>
<reference evidence="2 3" key="2">
    <citation type="submission" date="2019-08" db="EMBL/GenBank/DDBJ databases">
        <title>Jejuicoccus antrihumi gen. nov., sp. nov., a new member of the family Dermacoccaceae isolated from a cave.</title>
        <authorList>
            <person name="Schumann P."/>
            <person name="Kim I.S."/>
        </authorList>
    </citation>
    <scope>NUCLEOTIDE SEQUENCE [LARGE SCALE GENOMIC DNA]</scope>
    <source>
        <strain evidence="2 3">C5-26</strain>
    </source>
</reference>